<evidence type="ECO:0000313" key="4">
    <source>
        <dbReference type="Proteomes" id="UP001189429"/>
    </source>
</evidence>
<dbReference type="InterPro" id="IPR052055">
    <property type="entry name" value="Hepadnavirus_pol/RT"/>
</dbReference>
<feature type="region of interest" description="Disordered" evidence="1">
    <location>
        <begin position="218"/>
        <end position="253"/>
    </location>
</feature>
<name>A0ABN9QMC0_9DINO</name>
<feature type="signal peptide" evidence="2">
    <location>
        <begin position="1"/>
        <end position="29"/>
    </location>
</feature>
<dbReference type="Proteomes" id="UP001189429">
    <property type="component" value="Unassembled WGS sequence"/>
</dbReference>
<dbReference type="PANTHER" id="PTHR33050:SF7">
    <property type="entry name" value="RIBONUCLEASE H"/>
    <property type="match status" value="1"/>
</dbReference>
<evidence type="ECO:0000256" key="2">
    <source>
        <dbReference type="SAM" id="SignalP"/>
    </source>
</evidence>
<evidence type="ECO:0000256" key="1">
    <source>
        <dbReference type="SAM" id="MobiDB-lite"/>
    </source>
</evidence>
<dbReference type="EMBL" id="CAUYUJ010003891">
    <property type="protein sequence ID" value="CAK0807270.1"/>
    <property type="molecule type" value="Genomic_DNA"/>
</dbReference>
<feature type="compositionally biased region" description="Pro residues" evidence="1">
    <location>
        <begin position="243"/>
        <end position="253"/>
    </location>
</feature>
<feature type="region of interest" description="Disordered" evidence="1">
    <location>
        <begin position="1135"/>
        <end position="1250"/>
    </location>
</feature>
<keyword evidence="4" id="KW-1185">Reference proteome</keyword>
<sequence>MRHVRERPWRMAGALWVPGLQAATQVTQAYLLRCPPPPPCPQANCPTVALPPCPQPVPCPPCPACHASQCPAAPEAAGGCDAWSSGGLLLFVLGVLAGRSPAVEAMTGHVERHQVAWLRYRVAGPALYHQRLLLKQLRSSVDSWVVLTPDGDMYVEDLEVSDDIREVLYENIPGVESAQVRGCGYRFGAMPSADGLRRLAQQAESLRDQEDAVRGYRAPAEGAGSQGGFEPVGGTETPRGAPGLPPPLPPPLEAPGPPGRWVIAIDTGEGKVGDSITVADVSRASGDTRIGVAQVSNGAWVFVERHGETKEEYLSRTARRRGAGDGSLDARVLPVTYNSSSVRQRPWRETVAKMSQVTFSDWPLPGPRTVDWCARFVDRRGGGPVDHRRWWVGHLRLQSSDFGVQEHEHGMRAFQFFGEYDQVDLPNLVGLEVTLRRCHLIEYHYEKKGKAATGKEQGAGLSREEAAYFTGSHRLGGEVMICPELIEWVSKEIEKDASVAKQMRKAREEARLSRKDFNVSRKVRRRLEARSHADQWCADVARSLNEIGGHLCKDTDACRSSRFRPRVHDLGMARVRASVERCGRPPADLTCQGAFDELRANHSYEGAPAAVAPMDIGLLSLSGAGALADLAQLLRDGRSEVRGFVKDFLLPKDQADVRLGLEGVPRRPYSDPLLHRPREHERLLAVMSSKGMIEYFLDVVETCGLFSVWKKSGKQRLIIDARRSSCWFKDPPKTRLASGGSFARLSAAADLTLELGQTDIQDAFYQLAMPVELRPYFGLAPVRAGRVGVSVTVEGSQVSPSTLVYPRLCVLAMGWTRALNWRQRVLEDISSRVPGLGMESRSRETPELRPTVWPKSCASPGCVLTLSKRLSGKDLEVLAGHCAHAFLMRRELLCCFNAVYAFIAKHRHERVPLWEVVRKELRWASHLVCFFWRDLSASVCPVAVSSDASERGRGVTVLEGDKGDIVEAMKYSDRWRIRDGSGGARAQAAELIEEALAGHRVPGERDEGAQPGAVADGEADWGPEGGDRVPLVPERLLKGKWSVLCSRPWKRPEGMPVLETRSTLWGLRHQLRNTRWWGRRLLFLSDSMSATPALSKGRSSAPGMLRAVRAWASSLLVSGCFATVRWIPSELNSADAPSRRGLALGSRGRRSRGANPGPRGAAAAGPGAAPERPLGRRGSAAARGGAAAGARAGAEWPGGGPGRRPRLSAPRGDARDDAREAGPPQRGQGPGRADARPQALGREQGAGGRQPHELLAAGECQAADVSAVPDELGLPRGLGPGAKLPTVTEDELETAVLDYLGWEYFEGVHSSLGSRLVCAACYLRPELSRQRDARRARVRSALRVWSLRSPSQSRLPTLWEVVCLIVDLLVRKGQWDRAALIAVRVVFYLRPSELLDLRTCQLGLPLAASQSLRQRVTLALHPMELGQPSKELGMEVLGSPTLHGLRRAEACLGCALGRRTMLEIQHRGNWAAATRRLAEQLHLPAPGARLAARRCAARIGSIL</sequence>
<reference evidence="3" key="1">
    <citation type="submission" date="2023-10" db="EMBL/GenBank/DDBJ databases">
        <authorList>
            <person name="Chen Y."/>
            <person name="Shah S."/>
            <person name="Dougan E. K."/>
            <person name="Thang M."/>
            <person name="Chan C."/>
        </authorList>
    </citation>
    <scope>NUCLEOTIDE SEQUENCE [LARGE SCALE GENOMIC DNA]</scope>
</reference>
<feature type="chain" id="PRO_5046885057" evidence="2">
    <location>
        <begin position="30"/>
        <end position="1503"/>
    </location>
</feature>
<accession>A0ABN9QMC0</accession>
<evidence type="ECO:0000313" key="3">
    <source>
        <dbReference type="EMBL" id="CAK0807270.1"/>
    </source>
</evidence>
<gene>
    <name evidence="3" type="ORF">PCOR1329_LOCUS13194</name>
</gene>
<keyword evidence="2" id="KW-0732">Signal</keyword>
<feature type="non-terminal residue" evidence="3">
    <location>
        <position position="1503"/>
    </location>
</feature>
<organism evidence="3 4">
    <name type="scientific">Prorocentrum cordatum</name>
    <dbReference type="NCBI Taxonomy" id="2364126"/>
    <lineage>
        <taxon>Eukaryota</taxon>
        <taxon>Sar</taxon>
        <taxon>Alveolata</taxon>
        <taxon>Dinophyceae</taxon>
        <taxon>Prorocentrales</taxon>
        <taxon>Prorocentraceae</taxon>
        <taxon>Prorocentrum</taxon>
    </lineage>
</organism>
<comment type="caution">
    <text evidence="3">The sequence shown here is derived from an EMBL/GenBank/DDBJ whole genome shotgun (WGS) entry which is preliminary data.</text>
</comment>
<dbReference type="PANTHER" id="PTHR33050">
    <property type="entry name" value="REVERSE TRANSCRIPTASE DOMAIN-CONTAINING PROTEIN"/>
    <property type="match status" value="1"/>
</dbReference>
<proteinExistence type="predicted"/>
<feature type="compositionally biased region" description="Low complexity" evidence="1">
    <location>
        <begin position="1153"/>
        <end position="1195"/>
    </location>
</feature>
<protein>
    <submittedName>
        <fullName evidence="3">Uncharacterized protein</fullName>
    </submittedName>
</protein>